<dbReference type="Gene3D" id="1.25.40.10">
    <property type="entry name" value="Tetratricopeptide repeat domain"/>
    <property type="match status" value="1"/>
</dbReference>
<evidence type="ECO:0000256" key="2">
    <source>
        <dbReference type="ARBA" id="ARBA00022670"/>
    </source>
</evidence>
<dbReference type="InterPro" id="IPR019734">
    <property type="entry name" value="TPR_rpt"/>
</dbReference>
<comment type="caution">
    <text evidence="8">The sequence shown here is derived from an EMBL/GenBank/DDBJ whole genome shotgun (WGS) entry which is preliminary data.</text>
</comment>
<dbReference type="GO" id="GO:0046872">
    <property type="term" value="F:metal ion binding"/>
    <property type="evidence" value="ECO:0007669"/>
    <property type="project" value="UniProtKB-KW"/>
</dbReference>
<reference evidence="8" key="2">
    <citation type="submission" date="2021-04" db="EMBL/GenBank/DDBJ databases">
        <authorList>
            <person name="Gilroy R."/>
        </authorList>
    </citation>
    <scope>NUCLEOTIDE SEQUENCE</scope>
    <source>
        <strain evidence="8">ChiSxjej5B17-1746</strain>
    </source>
</reference>
<evidence type="ECO:0000313" key="9">
    <source>
        <dbReference type="Proteomes" id="UP000824264"/>
    </source>
</evidence>
<comment type="cofactor">
    <cofactor evidence="1">
        <name>Zn(2+)</name>
        <dbReference type="ChEBI" id="CHEBI:29105"/>
    </cofactor>
</comment>
<reference evidence="8" key="1">
    <citation type="journal article" date="2021" name="PeerJ">
        <title>Extensive microbial diversity within the chicken gut microbiome revealed by metagenomics and culture.</title>
        <authorList>
            <person name="Gilroy R."/>
            <person name="Ravi A."/>
            <person name="Getino M."/>
            <person name="Pursley I."/>
            <person name="Horton D.L."/>
            <person name="Alikhan N.F."/>
            <person name="Baker D."/>
            <person name="Gharbi K."/>
            <person name="Hall N."/>
            <person name="Watson M."/>
            <person name="Adriaenssens E.M."/>
            <person name="Foster-Nyarko E."/>
            <person name="Jarju S."/>
            <person name="Secka A."/>
            <person name="Antonio M."/>
            <person name="Oren A."/>
            <person name="Chaudhuri R.R."/>
            <person name="La Ragione R."/>
            <person name="Hildebrand F."/>
            <person name="Pallen M.J."/>
        </authorList>
    </citation>
    <scope>NUCLEOTIDE SEQUENCE</scope>
    <source>
        <strain evidence="8">ChiSxjej5B17-1746</strain>
    </source>
</reference>
<accession>A0A9D1R427</accession>
<dbReference type="GO" id="GO:0004222">
    <property type="term" value="F:metalloendopeptidase activity"/>
    <property type="evidence" value="ECO:0007669"/>
    <property type="project" value="InterPro"/>
</dbReference>
<dbReference type="Gene3D" id="3.30.2010.10">
    <property type="entry name" value="Metalloproteases ('zincins'), catalytic domain"/>
    <property type="match status" value="1"/>
</dbReference>
<organism evidence="8 9">
    <name type="scientific">Candidatus Bilophila faecipullorum</name>
    <dbReference type="NCBI Taxonomy" id="2838482"/>
    <lineage>
        <taxon>Bacteria</taxon>
        <taxon>Pseudomonadati</taxon>
        <taxon>Thermodesulfobacteriota</taxon>
        <taxon>Desulfovibrionia</taxon>
        <taxon>Desulfovibrionales</taxon>
        <taxon>Desulfovibrionaceae</taxon>
        <taxon>Bilophila</taxon>
    </lineage>
</organism>
<proteinExistence type="predicted"/>
<dbReference type="InterPro" id="IPR001915">
    <property type="entry name" value="Peptidase_M48"/>
</dbReference>
<evidence type="ECO:0000256" key="1">
    <source>
        <dbReference type="ARBA" id="ARBA00001947"/>
    </source>
</evidence>
<evidence type="ECO:0000259" key="7">
    <source>
        <dbReference type="Pfam" id="PF01435"/>
    </source>
</evidence>
<dbReference type="InterPro" id="IPR051156">
    <property type="entry name" value="Mito/Outer_Membr_Metalloprot"/>
</dbReference>
<dbReference type="GO" id="GO:0016020">
    <property type="term" value="C:membrane"/>
    <property type="evidence" value="ECO:0007669"/>
    <property type="project" value="TreeGrafter"/>
</dbReference>
<evidence type="ECO:0000256" key="3">
    <source>
        <dbReference type="ARBA" id="ARBA00022723"/>
    </source>
</evidence>
<dbReference type="SMART" id="SM00028">
    <property type="entry name" value="TPR"/>
    <property type="match status" value="4"/>
</dbReference>
<dbReference type="Proteomes" id="UP000824264">
    <property type="component" value="Unassembled WGS sequence"/>
</dbReference>
<keyword evidence="3" id="KW-0479">Metal-binding</keyword>
<keyword evidence="2" id="KW-0645">Protease</keyword>
<protein>
    <submittedName>
        <fullName evidence="8">M48 family metalloprotease</fullName>
        <ecNumber evidence="8">3.4.24.-</ecNumber>
    </submittedName>
</protein>
<sequence>MGYYLKKQHHIAAGQTSGRLWRGLVALTLALTLFFQGVIPAGAALFGSFGVKDEKELGRQFDVLVRSRLPLVEDPEIKGYIQSIVDKLVKTFPPQPFPFTANVLLHNSMNAFAVPGGYVFVHTGLIMQLEHESELAGVLAHELAHVTQRHIASRMERAQTVTAASIVGALAAALLGGGQGTGAMMAGSMAAGQAAMLNYSRMDETEADQIGLQYLTAAGYRPQGLQGAFEKIRRKQWATGIDIPEYLSTHPDVGGRINEIHARIQGLSTAMRNRKDDDARFNRVKTLIWARYGEPEPAARFFAQRAGGKKPDCLAFMGQGILAERRNQIREADAAFAKALACAPNDALVVREAGRFYYNKGDARAAQTLLRALTLDPNDIMAQFFYARLLDGSGDKRSAHKYYREILRHLPQDSEVHYYYGRSLGEAGQVFDAYLHLAYSALYQNDKRKTESWLKQARPLAHTPDEQKRLKRFEDIYEERRAVWK</sequence>
<dbReference type="GO" id="GO:0051603">
    <property type="term" value="P:proteolysis involved in protein catabolic process"/>
    <property type="evidence" value="ECO:0007669"/>
    <property type="project" value="TreeGrafter"/>
</dbReference>
<dbReference type="PANTHER" id="PTHR22726:SF1">
    <property type="entry name" value="METALLOENDOPEPTIDASE OMA1, MITOCHONDRIAL"/>
    <property type="match status" value="1"/>
</dbReference>
<dbReference type="EMBL" id="DXGI01000425">
    <property type="protein sequence ID" value="HIW79732.1"/>
    <property type="molecule type" value="Genomic_DNA"/>
</dbReference>
<keyword evidence="4 8" id="KW-0378">Hydrolase</keyword>
<keyword evidence="5" id="KW-0862">Zinc</keyword>
<keyword evidence="6 8" id="KW-0482">Metalloprotease</keyword>
<dbReference type="Pfam" id="PF01435">
    <property type="entry name" value="Peptidase_M48"/>
    <property type="match status" value="1"/>
</dbReference>
<dbReference type="AlphaFoldDB" id="A0A9D1R427"/>
<dbReference type="InterPro" id="IPR011990">
    <property type="entry name" value="TPR-like_helical_dom_sf"/>
</dbReference>
<feature type="domain" description="Peptidase M48" evidence="7">
    <location>
        <begin position="79"/>
        <end position="263"/>
    </location>
</feature>
<dbReference type="CDD" id="cd07333">
    <property type="entry name" value="M48C_bepA_like"/>
    <property type="match status" value="1"/>
</dbReference>
<evidence type="ECO:0000256" key="6">
    <source>
        <dbReference type="ARBA" id="ARBA00023049"/>
    </source>
</evidence>
<evidence type="ECO:0000256" key="4">
    <source>
        <dbReference type="ARBA" id="ARBA00022801"/>
    </source>
</evidence>
<dbReference type="SUPFAM" id="SSF48452">
    <property type="entry name" value="TPR-like"/>
    <property type="match status" value="1"/>
</dbReference>
<gene>
    <name evidence="8" type="ORF">H9874_11415</name>
</gene>
<evidence type="ECO:0000256" key="5">
    <source>
        <dbReference type="ARBA" id="ARBA00022833"/>
    </source>
</evidence>
<name>A0A9D1R427_9BACT</name>
<dbReference type="EC" id="3.4.24.-" evidence="8"/>
<evidence type="ECO:0000313" key="8">
    <source>
        <dbReference type="EMBL" id="HIW79732.1"/>
    </source>
</evidence>
<dbReference type="PANTHER" id="PTHR22726">
    <property type="entry name" value="METALLOENDOPEPTIDASE OMA1"/>
    <property type="match status" value="1"/>
</dbReference>